<keyword evidence="3" id="KW-0378">Hydrolase</keyword>
<dbReference type="AlphaFoldDB" id="A0A1S2LQR6"/>
<name>A0A1S2LQR6_9BACI</name>
<dbReference type="RefSeq" id="WP_071309019.1">
    <property type="nucleotide sequence ID" value="NZ_MLQR01000016.1"/>
</dbReference>
<evidence type="ECO:0000313" key="3">
    <source>
        <dbReference type="EMBL" id="OIJ14851.1"/>
    </source>
</evidence>
<feature type="transmembrane region" description="Helical" evidence="1">
    <location>
        <begin position="50"/>
        <end position="71"/>
    </location>
</feature>
<keyword evidence="1" id="KW-0812">Transmembrane</keyword>
<keyword evidence="3" id="KW-0645">Protease</keyword>
<organism evidence="3 4">
    <name type="scientific">Anaerobacillus alkalilacustris</name>
    <dbReference type="NCBI Taxonomy" id="393763"/>
    <lineage>
        <taxon>Bacteria</taxon>
        <taxon>Bacillati</taxon>
        <taxon>Bacillota</taxon>
        <taxon>Bacilli</taxon>
        <taxon>Bacillales</taxon>
        <taxon>Bacillaceae</taxon>
        <taxon>Anaerobacillus</taxon>
    </lineage>
</organism>
<sequence length="193" mass="22376">MKQEEIIKKMTEKEILFNVYITQLIIFALAVVLSWFLFESFEDIKILFKWQPYLIFVIGGGSALLIIGFELCLEKVVPKKMFDDGGINERVFKNLGVIHIFILSFIIAFSEELLFRGVLQTHFGIVPASILFAVIHLRYLKKIILFIITISLSFFLGWMYQITGNLLVPIFAHFTIDFVLGCILRFRNKETNV</sequence>
<evidence type="ECO:0000256" key="1">
    <source>
        <dbReference type="SAM" id="Phobius"/>
    </source>
</evidence>
<feature type="transmembrane region" description="Helical" evidence="1">
    <location>
        <begin position="115"/>
        <end position="136"/>
    </location>
</feature>
<accession>A0A1S2LQR6</accession>
<proteinExistence type="predicted"/>
<dbReference type="InterPro" id="IPR003675">
    <property type="entry name" value="Rce1/LyrA-like_dom"/>
</dbReference>
<keyword evidence="1" id="KW-0472">Membrane</keyword>
<feature type="transmembrane region" description="Helical" evidence="1">
    <location>
        <begin position="91"/>
        <end position="109"/>
    </location>
</feature>
<dbReference type="GO" id="GO:0006508">
    <property type="term" value="P:proteolysis"/>
    <property type="evidence" value="ECO:0007669"/>
    <property type="project" value="UniProtKB-KW"/>
</dbReference>
<dbReference type="OrthoDB" id="1523022at2"/>
<keyword evidence="1" id="KW-1133">Transmembrane helix</keyword>
<evidence type="ECO:0000259" key="2">
    <source>
        <dbReference type="Pfam" id="PF02517"/>
    </source>
</evidence>
<feature type="transmembrane region" description="Helical" evidence="1">
    <location>
        <begin position="15"/>
        <end position="38"/>
    </location>
</feature>
<feature type="transmembrane region" description="Helical" evidence="1">
    <location>
        <begin position="143"/>
        <end position="160"/>
    </location>
</feature>
<dbReference type="Proteomes" id="UP000179524">
    <property type="component" value="Unassembled WGS sequence"/>
</dbReference>
<protein>
    <submittedName>
        <fullName evidence="3">CAAX protease family protein</fullName>
    </submittedName>
</protein>
<evidence type="ECO:0000313" key="4">
    <source>
        <dbReference type="Proteomes" id="UP000179524"/>
    </source>
</evidence>
<reference evidence="3 4" key="1">
    <citation type="submission" date="2016-10" db="EMBL/GenBank/DDBJ databases">
        <title>Draft genome sequences of four alkaliphilic bacteria belonging to the Anaerobacillus genus.</title>
        <authorList>
            <person name="Bassil N.M."/>
            <person name="Lloyd J.R."/>
        </authorList>
    </citation>
    <scope>NUCLEOTIDE SEQUENCE [LARGE SCALE GENOMIC DNA]</scope>
    <source>
        <strain evidence="3 4">DSM 18345</strain>
    </source>
</reference>
<dbReference type="GO" id="GO:0004175">
    <property type="term" value="F:endopeptidase activity"/>
    <property type="evidence" value="ECO:0007669"/>
    <property type="project" value="UniProtKB-ARBA"/>
</dbReference>
<dbReference type="Pfam" id="PF02517">
    <property type="entry name" value="Rce1-like"/>
    <property type="match status" value="1"/>
</dbReference>
<gene>
    <name evidence="3" type="ORF">BKP37_07700</name>
</gene>
<dbReference type="EMBL" id="MLQR01000016">
    <property type="protein sequence ID" value="OIJ14851.1"/>
    <property type="molecule type" value="Genomic_DNA"/>
</dbReference>
<feature type="transmembrane region" description="Helical" evidence="1">
    <location>
        <begin position="166"/>
        <end position="186"/>
    </location>
</feature>
<keyword evidence="4" id="KW-1185">Reference proteome</keyword>
<feature type="domain" description="CAAX prenyl protease 2/Lysostaphin resistance protein A-like" evidence="2">
    <location>
        <begin position="97"/>
        <end position="179"/>
    </location>
</feature>
<dbReference type="GO" id="GO:0080120">
    <property type="term" value="P:CAAX-box protein maturation"/>
    <property type="evidence" value="ECO:0007669"/>
    <property type="project" value="UniProtKB-ARBA"/>
</dbReference>
<comment type="caution">
    <text evidence="3">The sequence shown here is derived from an EMBL/GenBank/DDBJ whole genome shotgun (WGS) entry which is preliminary data.</text>
</comment>